<accession>A0AAD7IEH0</accession>
<evidence type="ECO:0000313" key="4">
    <source>
        <dbReference type="Proteomes" id="UP001215280"/>
    </source>
</evidence>
<name>A0AAD7IEH0_9AGAR</name>
<evidence type="ECO:0000256" key="2">
    <source>
        <dbReference type="SAM" id="MobiDB-lite"/>
    </source>
</evidence>
<feature type="compositionally biased region" description="Basic and acidic residues" evidence="2">
    <location>
        <begin position="655"/>
        <end position="664"/>
    </location>
</feature>
<evidence type="ECO:0000313" key="3">
    <source>
        <dbReference type="EMBL" id="KAJ7740463.1"/>
    </source>
</evidence>
<feature type="coiled-coil region" evidence="1">
    <location>
        <begin position="58"/>
        <end position="119"/>
    </location>
</feature>
<feature type="compositionally biased region" description="Basic and acidic residues" evidence="2">
    <location>
        <begin position="485"/>
        <end position="498"/>
    </location>
</feature>
<reference evidence="3" key="1">
    <citation type="submission" date="2023-03" db="EMBL/GenBank/DDBJ databases">
        <title>Massive genome expansion in bonnet fungi (Mycena s.s.) driven by repeated elements and novel gene families across ecological guilds.</title>
        <authorList>
            <consortium name="Lawrence Berkeley National Laboratory"/>
            <person name="Harder C.B."/>
            <person name="Miyauchi S."/>
            <person name="Viragh M."/>
            <person name="Kuo A."/>
            <person name="Thoen E."/>
            <person name="Andreopoulos B."/>
            <person name="Lu D."/>
            <person name="Skrede I."/>
            <person name="Drula E."/>
            <person name="Henrissat B."/>
            <person name="Morin E."/>
            <person name="Kohler A."/>
            <person name="Barry K."/>
            <person name="LaButti K."/>
            <person name="Morin E."/>
            <person name="Salamov A."/>
            <person name="Lipzen A."/>
            <person name="Mereny Z."/>
            <person name="Hegedus B."/>
            <person name="Baldrian P."/>
            <person name="Stursova M."/>
            <person name="Weitz H."/>
            <person name="Taylor A."/>
            <person name="Grigoriev I.V."/>
            <person name="Nagy L.G."/>
            <person name="Martin F."/>
            <person name="Kauserud H."/>
        </authorList>
    </citation>
    <scope>NUCLEOTIDE SEQUENCE</scope>
    <source>
        <strain evidence="3">CBHHK188m</strain>
    </source>
</reference>
<sequence>MPVEKLSAAGLSLSDSHPLSEELTSLRAAVTRFQNEAHASSIKLQRHALDTSSFSERIAQLEAENALFTTELTVLRANPAPAPSSGSGEDTVAELTLSLRRLNAKLSLTEAALDEHTRALAQATTLARQHTHAAGEAYALAARARGREEEGHQRERALERAVAQAREETKLSDRVVGEYAALVRRLEGRELPVSASAKSDAGGSSATLVDPPSSPLDALAQGKAQVAALADTFADENAALEARVAALQGELDVSNAQLAAARTLTAELGDELARAKFAAEQARVDDRSAAGMVERYMKFTQQTTTSLHASLAALRARHAATTATLEINVASLTQQLGAARRGEERLRAALDEAGGALVRETVGRRREVRERVRLVGREEGVVGALRGAVGRVEGASAREGVPEGGEAEEQEKARAAKMLERLLGDVRRVLAVLDGEGADAGAGAAREGRMMLLESAVEMLVGELEGEVARRVEVERRVGLGVDGEGEREAGEGGDGKAGDAGAGADGQAVDATPVAVHATSSPHDAHVNGKPNGVLPAEEENDVPPPPASSAATDSPDAPAPAIDALPRPSESANLDAPAVIEIDAEIELHQPSPRLPAESWLLAEDYGVLLDGGMGGSRVGEEEEEGGGGLGSGEGDGEKEIEGGEAGEQEQEVNPREEEEHVAPPPPPESIREGAVAFPSSKSTSTPAAVAFPSTTSSVPKASSVPSSPPVSNAPVPPPPSDAIPFPLPAADAPLLPTASDTQAHPLLADLAARYDALQRAFRACHLALQDLRAALAEAQDTHGLRGAVERLHDYTEDARVELEIRVADARVLARGWETIVSTSGVRGDDKDGDEDGGGGGGAAAVERQIAAFMQRDEEARAAFARKLEDVEHDIGAVKRVVYAPPSEALPPPVSPVASPDEKEKEGAGGWAAWLRSATPSPSYTDAPTFGSLMTSPRLRHSSSAARLGRKQQRNPLEGLGLRVAMPVYVQEEAPRQQQQRQRTISGVYMLGLGMHAHGSGGRRPSGLGLPPRVDGGGGGAEGADVDVDADVE</sequence>
<evidence type="ECO:0000256" key="1">
    <source>
        <dbReference type="SAM" id="Coils"/>
    </source>
</evidence>
<keyword evidence="4" id="KW-1185">Reference proteome</keyword>
<feature type="region of interest" description="Disordered" evidence="2">
    <location>
        <begin position="482"/>
        <end position="574"/>
    </location>
</feature>
<feature type="region of interest" description="Disordered" evidence="2">
    <location>
        <begin position="924"/>
        <end position="959"/>
    </location>
</feature>
<gene>
    <name evidence="3" type="ORF">DFH07DRAFT_943745</name>
</gene>
<dbReference type="PANTHER" id="PTHR24216:SF65">
    <property type="entry name" value="PAXILLIN-LIKE PROTEIN 1"/>
    <property type="match status" value="1"/>
</dbReference>
<feature type="region of interest" description="Disordered" evidence="2">
    <location>
        <begin position="826"/>
        <end position="845"/>
    </location>
</feature>
<dbReference type="PANTHER" id="PTHR24216">
    <property type="entry name" value="PAXILLIN-RELATED"/>
    <property type="match status" value="1"/>
</dbReference>
<feature type="compositionally biased region" description="Pro residues" evidence="2">
    <location>
        <begin position="717"/>
        <end position="730"/>
    </location>
</feature>
<feature type="compositionally biased region" description="Low complexity" evidence="2">
    <location>
        <begin position="550"/>
        <end position="570"/>
    </location>
</feature>
<dbReference type="Proteomes" id="UP001215280">
    <property type="component" value="Unassembled WGS sequence"/>
</dbReference>
<feature type="region of interest" description="Disordered" evidence="2">
    <location>
        <begin position="615"/>
        <end position="731"/>
    </location>
</feature>
<proteinExistence type="predicted"/>
<protein>
    <submittedName>
        <fullName evidence="3">Uncharacterized protein</fullName>
    </submittedName>
</protein>
<keyword evidence="1" id="KW-0175">Coiled coil</keyword>
<feature type="coiled-coil region" evidence="1">
    <location>
        <begin position="230"/>
        <end position="257"/>
    </location>
</feature>
<feature type="compositionally biased region" description="Low complexity" evidence="2">
    <location>
        <begin position="695"/>
        <end position="716"/>
    </location>
</feature>
<feature type="compositionally biased region" description="Acidic residues" evidence="2">
    <location>
        <begin position="1026"/>
        <end position="1035"/>
    </location>
</feature>
<comment type="caution">
    <text evidence="3">The sequence shown here is derived from an EMBL/GenBank/DDBJ whole genome shotgun (WGS) entry which is preliminary data.</text>
</comment>
<feature type="region of interest" description="Disordered" evidence="2">
    <location>
        <begin position="888"/>
        <end position="911"/>
    </location>
</feature>
<dbReference type="EMBL" id="JARJLG010000127">
    <property type="protein sequence ID" value="KAJ7740463.1"/>
    <property type="molecule type" value="Genomic_DNA"/>
</dbReference>
<feature type="compositionally biased region" description="Low complexity" evidence="2">
    <location>
        <begin position="1007"/>
        <end position="1016"/>
    </location>
</feature>
<dbReference type="AlphaFoldDB" id="A0AAD7IEH0"/>
<feature type="compositionally biased region" description="Low complexity" evidence="2">
    <location>
        <begin position="194"/>
        <end position="206"/>
    </location>
</feature>
<feature type="region of interest" description="Disordered" evidence="2">
    <location>
        <begin position="193"/>
        <end position="216"/>
    </location>
</feature>
<organism evidence="3 4">
    <name type="scientific">Mycena maculata</name>
    <dbReference type="NCBI Taxonomy" id="230809"/>
    <lineage>
        <taxon>Eukaryota</taxon>
        <taxon>Fungi</taxon>
        <taxon>Dikarya</taxon>
        <taxon>Basidiomycota</taxon>
        <taxon>Agaricomycotina</taxon>
        <taxon>Agaricomycetes</taxon>
        <taxon>Agaricomycetidae</taxon>
        <taxon>Agaricales</taxon>
        <taxon>Marasmiineae</taxon>
        <taxon>Mycenaceae</taxon>
        <taxon>Mycena</taxon>
    </lineage>
</organism>
<feature type="region of interest" description="Disordered" evidence="2">
    <location>
        <begin position="997"/>
        <end position="1035"/>
    </location>
</feature>